<dbReference type="SUPFAM" id="SSF57850">
    <property type="entry name" value="RING/U-box"/>
    <property type="match status" value="1"/>
</dbReference>
<dbReference type="EC" id="2.3.2.27" evidence="4"/>
<accession>A0AAD7QE12</accession>
<keyword evidence="6" id="KW-0812">Transmembrane</keyword>
<evidence type="ECO:0000256" key="4">
    <source>
        <dbReference type="ARBA" id="ARBA00012483"/>
    </source>
</evidence>
<evidence type="ECO:0000256" key="10">
    <source>
        <dbReference type="ARBA" id="ARBA00022833"/>
    </source>
</evidence>
<comment type="caution">
    <text evidence="14">The sequence shown here is derived from an EMBL/GenBank/DDBJ whole genome shotgun (WGS) entry which is preliminary data.</text>
</comment>
<evidence type="ECO:0000256" key="8">
    <source>
        <dbReference type="ARBA" id="ARBA00022771"/>
    </source>
</evidence>
<comment type="catalytic activity">
    <reaction evidence="1">
        <text>S-ubiquitinyl-[E2 ubiquitin-conjugating enzyme]-L-cysteine + [acceptor protein]-L-lysine = [E2 ubiquitin-conjugating enzyme]-L-cysteine + N(6)-ubiquitinyl-[acceptor protein]-L-lysine.</text>
        <dbReference type="EC" id="2.3.2.27"/>
    </reaction>
</comment>
<reference evidence="14" key="1">
    <citation type="journal article" date="2023" name="Science">
        <title>Elucidation of the pathway for biosynthesis of saponin adjuvants from the soapbark tree.</title>
        <authorList>
            <person name="Reed J."/>
            <person name="Orme A."/>
            <person name="El-Demerdash A."/>
            <person name="Owen C."/>
            <person name="Martin L.B.B."/>
            <person name="Misra R.C."/>
            <person name="Kikuchi S."/>
            <person name="Rejzek M."/>
            <person name="Martin A.C."/>
            <person name="Harkess A."/>
            <person name="Leebens-Mack J."/>
            <person name="Louveau T."/>
            <person name="Stephenson M.J."/>
            <person name="Osbourn A."/>
        </authorList>
    </citation>
    <scope>NUCLEOTIDE SEQUENCE</scope>
    <source>
        <strain evidence="14">S10</strain>
    </source>
</reference>
<keyword evidence="8" id="KW-0863">Zinc-finger</keyword>
<proteinExistence type="inferred from homology"/>
<dbReference type="KEGG" id="qsa:O6P43_002925"/>
<evidence type="ECO:0000256" key="9">
    <source>
        <dbReference type="ARBA" id="ARBA00022786"/>
    </source>
</evidence>
<keyword evidence="5" id="KW-0808">Transferase</keyword>
<keyword evidence="9" id="KW-0833">Ubl conjugation pathway</keyword>
<comment type="similarity">
    <text evidence="13">Belongs to the RING-type zinc finger family. ATL subfamily.</text>
</comment>
<keyword evidence="12" id="KW-0472">Membrane</keyword>
<evidence type="ECO:0000256" key="1">
    <source>
        <dbReference type="ARBA" id="ARBA00000900"/>
    </source>
</evidence>
<evidence type="ECO:0000256" key="2">
    <source>
        <dbReference type="ARBA" id="ARBA00004167"/>
    </source>
</evidence>
<evidence type="ECO:0000256" key="7">
    <source>
        <dbReference type="ARBA" id="ARBA00022723"/>
    </source>
</evidence>
<keyword evidence="10" id="KW-0862">Zinc</keyword>
<organism evidence="14 15">
    <name type="scientific">Quillaja saponaria</name>
    <name type="common">Soap bark tree</name>
    <dbReference type="NCBI Taxonomy" id="32244"/>
    <lineage>
        <taxon>Eukaryota</taxon>
        <taxon>Viridiplantae</taxon>
        <taxon>Streptophyta</taxon>
        <taxon>Embryophyta</taxon>
        <taxon>Tracheophyta</taxon>
        <taxon>Spermatophyta</taxon>
        <taxon>Magnoliopsida</taxon>
        <taxon>eudicotyledons</taxon>
        <taxon>Gunneridae</taxon>
        <taxon>Pentapetalae</taxon>
        <taxon>rosids</taxon>
        <taxon>fabids</taxon>
        <taxon>Fabales</taxon>
        <taxon>Quillajaceae</taxon>
        <taxon>Quillaja</taxon>
    </lineage>
</organism>
<evidence type="ECO:0000256" key="3">
    <source>
        <dbReference type="ARBA" id="ARBA00004906"/>
    </source>
</evidence>
<keyword evidence="7" id="KW-0479">Metal-binding</keyword>
<dbReference type="EMBL" id="JARAOO010000002">
    <property type="protein sequence ID" value="KAJ7979535.1"/>
    <property type="molecule type" value="Genomic_DNA"/>
</dbReference>
<dbReference type="PANTHER" id="PTHR45768:SF10">
    <property type="entry name" value="RING-H2 FINGER PROTEIN ATL13-RELATED"/>
    <property type="match status" value="1"/>
</dbReference>
<dbReference type="GO" id="GO:0016020">
    <property type="term" value="C:membrane"/>
    <property type="evidence" value="ECO:0007669"/>
    <property type="project" value="UniProtKB-SubCell"/>
</dbReference>
<evidence type="ECO:0000256" key="5">
    <source>
        <dbReference type="ARBA" id="ARBA00022679"/>
    </source>
</evidence>
<evidence type="ECO:0000256" key="12">
    <source>
        <dbReference type="ARBA" id="ARBA00023136"/>
    </source>
</evidence>
<evidence type="ECO:0000313" key="15">
    <source>
        <dbReference type="Proteomes" id="UP001163823"/>
    </source>
</evidence>
<protein>
    <recommendedName>
        <fullName evidence="4">RING-type E3 ubiquitin transferase</fullName>
        <ecNumber evidence="4">2.3.2.27</ecNumber>
    </recommendedName>
</protein>
<evidence type="ECO:0000256" key="13">
    <source>
        <dbReference type="ARBA" id="ARBA00024209"/>
    </source>
</evidence>
<evidence type="ECO:0000256" key="11">
    <source>
        <dbReference type="ARBA" id="ARBA00022989"/>
    </source>
</evidence>
<dbReference type="GO" id="GO:0008270">
    <property type="term" value="F:zinc ion binding"/>
    <property type="evidence" value="ECO:0007669"/>
    <property type="project" value="UniProtKB-KW"/>
</dbReference>
<comment type="subcellular location">
    <subcellularLocation>
        <location evidence="2">Membrane</location>
        <topology evidence="2">Single-pass membrane protein</topology>
    </subcellularLocation>
</comment>
<sequence length="340" mass="37361">MECIDTWLLSHSTCPLCRASLLPDFSPNHSCSPFVLVLESGSESSREIVPDREAALGRTSSVLTANSHLACHEDSEFGSARINLSHKSCELSSKDNPSSAAMVNSVEKVVIVKLGKFKNVDAGEGSTSNNNADARRCFSMGSFEYVMDENSSLQVPIKTQMKKQQSRKPALPLTPGHRLAMSECDCESRRDFKFNGFDSTIKSLDISSIGNGIEGTNGRSRKDSFSISKIWQRGKKDNPNRVPDSSRRAFSFRFPVQQNGIGADDVKTKNGKDGTRRTISETEIGKWVNGGSEFGYEEEEAQSCNIMDCEARAPSFARKTLLWLMGKQNKVVHSSSAPNV</sequence>
<evidence type="ECO:0000313" key="14">
    <source>
        <dbReference type="EMBL" id="KAJ7979535.1"/>
    </source>
</evidence>
<evidence type="ECO:0000256" key="6">
    <source>
        <dbReference type="ARBA" id="ARBA00022692"/>
    </source>
</evidence>
<comment type="pathway">
    <text evidence="3">Protein modification; protein ubiquitination.</text>
</comment>
<dbReference type="PANTHER" id="PTHR45768">
    <property type="entry name" value="E3 UBIQUITIN-PROTEIN LIGASE RNF13-LIKE"/>
    <property type="match status" value="1"/>
</dbReference>
<keyword evidence="11" id="KW-1133">Transmembrane helix</keyword>
<name>A0AAD7QE12_QUISA</name>
<keyword evidence="15" id="KW-1185">Reference proteome</keyword>
<dbReference type="GO" id="GO:0061630">
    <property type="term" value="F:ubiquitin protein ligase activity"/>
    <property type="evidence" value="ECO:0007669"/>
    <property type="project" value="UniProtKB-EC"/>
</dbReference>
<dbReference type="AlphaFoldDB" id="A0AAD7QE12"/>
<dbReference type="Proteomes" id="UP001163823">
    <property type="component" value="Chromosome 2"/>
</dbReference>
<gene>
    <name evidence="14" type="ORF">O6P43_002925</name>
</gene>